<keyword evidence="3" id="KW-1185">Reference proteome</keyword>
<proteinExistence type="predicted"/>
<name>A0A9P7YDJ0_9HELO</name>
<dbReference type="OrthoDB" id="5388207at2759"/>
<comment type="caution">
    <text evidence="2">The sequence shown here is derived from an EMBL/GenBank/DDBJ whole genome shotgun (WGS) entry which is preliminary data.</text>
</comment>
<sequence>MDTINNMSTAASQAIWGDQTQDPNIPKTTPRATETGASTLPSSTNTTPISGQVGDVRGGEPYDKGNIGKTIVGFYTAGTH</sequence>
<feature type="compositionally biased region" description="Polar residues" evidence="1">
    <location>
        <begin position="1"/>
        <end position="50"/>
    </location>
</feature>
<evidence type="ECO:0000256" key="1">
    <source>
        <dbReference type="SAM" id="MobiDB-lite"/>
    </source>
</evidence>
<dbReference type="AlphaFoldDB" id="A0A9P7YDJ0"/>
<organism evidence="2 3">
    <name type="scientific">Amylocarpus encephaloides</name>
    <dbReference type="NCBI Taxonomy" id="45428"/>
    <lineage>
        <taxon>Eukaryota</taxon>
        <taxon>Fungi</taxon>
        <taxon>Dikarya</taxon>
        <taxon>Ascomycota</taxon>
        <taxon>Pezizomycotina</taxon>
        <taxon>Leotiomycetes</taxon>
        <taxon>Helotiales</taxon>
        <taxon>Helotiales incertae sedis</taxon>
        <taxon>Amylocarpus</taxon>
    </lineage>
</organism>
<dbReference type="Proteomes" id="UP000824998">
    <property type="component" value="Unassembled WGS sequence"/>
</dbReference>
<reference evidence="2" key="1">
    <citation type="journal article" date="2021" name="IMA Fungus">
        <title>Genomic characterization of three marine fungi, including Emericellopsis atlantica sp. nov. with signatures of a generalist lifestyle and marine biomass degradation.</title>
        <authorList>
            <person name="Hagestad O.C."/>
            <person name="Hou L."/>
            <person name="Andersen J.H."/>
            <person name="Hansen E.H."/>
            <person name="Altermark B."/>
            <person name="Li C."/>
            <person name="Kuhnert E."/>
            <person name="Cox R.J."/>
            <person name="Crous P.W."/>
            <person name="Spatafora J.W."/>
            <person name="Lail K."/>
            <person name="Amirebrahimi M."/>
            <person name="Lipzen A."/>
            <person name="Pangilinan J."/>
            <person name="Andreopoulos W."/>
            <person name="Hayes R.D."/>
            <person name="Ng V."/>
            <person name="Grigoriev I.V."/>
            <person name="Jackson S.A."/>
            <person name="Sutton T.D.S."/>
            <person name="Dobson A.D.W."/>
            <person name="Rama T."/>
        </authorList>
    </citation>
    <scope>NUCLEOTIDE SEQUENCE</scope>
    <source>
        <strain evidence="2">TRa018bII</strain>
    </source>
</reference>
<gene>
    <name evidence="2" type="ORF">BJ875DRAFT_383437</name>
</gene>
<evidence type="ECO:0000313" key="2">
    <source>
        <dbReference type="EMBL" id="KAG9231227.1"/>
    </source>
</evidence>
<accession>A0A9P7YDJ0</accession>
<protein>
    <submittedName>
        <fullName evidence="2">Uncharacterized protein</fullName>
    </submittedName>
</protein>
<feature type="region of interest" description="Disordered" evidence="1">
    <location>
        <begin position="1"/>
        <end position="68"/>
    </location>
</feature>
<evidence type="ECO:0000313" key="3">
    <source>
        <dbReference type="Proteomes" id="UP000824998"/>
    </source>
</evidence>
<dbReference type="EMBL" id="MU251616">
    <property type="protein sequence ID" value="KAG9231227.1"/>
    <property type="molecule type" value="Genomic_DNA"/>
</dbReference>